<reference evidence="10 11" key="1">
    <citation type="submission" date="2022-11" db="EMBL/GenBank/DDBJ databases">
        <title>Study of microbial diversity in lake waters.</title>
        <authorList>
            <person name="Zhang J."/>
        </authorList>
    </citation>
    <scope>NUCLEOTIDE SEQUENCE [LARGE SCALE GENOMIC DNA]</scope>
    <source>
        <strain evidence="10 11">DT12</strain>
    </source>
</reference>
<sequence>MLSLKALKTYNYFYFSLLSLFISFLPVYLSARGISAQEIGGIMSLGALIGIVSQPFWAYQSDKHRTVKKLLLLTLGLSVGIGTAMFAVHGATVLFVLVSLMYFFYLPSDPLKESFNFRLSERIGVSFGSVRM</sequence>
<evidence type="ECO:0000256" key="1">
    <source>
        <dbReference type="ARBA" id="ARBA00004429"/>
    </source>
</evidence>
<dbReference type="PANTHER" id="PTHR23522:SF10">
    <property type="entry name" value="3-PHENYLPROPIONIC ACID TRANSPORTER-RELATED"/>
    <property type="match status" value="1"/>
</dbReference>
<evidence type="ECO:0000313" key="10">
    <source>
        <dbReference type="EMBL" id="MCX7570661.1"/>
    </source>
</evidence>
<evidence type="ECO:0000256" key="4">
    <source>
        <dbReference type="ARBA" id="ARBA00022519"/>
    </source>
</evidence>
<organism evidence="10 11">
    <name type="scientific">Tumebacillus lacus</name>
    <dbReference type="NCBI Taxonomy" id="2995335"/>
    <lineage>
        <taxon>Bacteria</taxon>
        <taxon>Bacillati</taxon>
        <taxon>Bacillota</taxon>
        <taxon>Bacilli</taxon>
        <taxon>Bacillales</taxon>
        <taxon>Alicyclobacillaceae</taxon>
        <taxon>Tumebacillus</taxon>
    </lineage>
</organism>
<keyword evidence="3" id="KW-1003">Cell membrane</keyword>
<keyword evidence="2" id="KW-0813">Transport</keyword>
<evidence type="ECO:0000256" key="5">
    <source>
        <dbReference type="ARBA" id="ARBA00022692"/>
    </source>
</evidence>
<dbReference type="Proteomes" id="UP001208017">
    <property type="component" value="Unassembled WGS sequence"/>
</dbReference>
<comment type="caution">
    <text evidence="10">The sequence shown here is derived from an EMBL/GenBank/DDBJ whole genome shotgun (WGS) entry which is preliminary data.</text>
</comment>
<gene>
    <name evidence="10" type="ORF">OS242_11860</name>
</gene>
<keyword evidence="4" id="KW-0997">Cell inner membrane</keyword>
<evidence type="ECO:0000256" key="7">
    <source>
        <dbReference type="ARBA" id="ARBA00023136"/>
    </source>
</evidence>
<feature type="transmembrane region" description="Helical" evidence="8">
    <location>
        <begin position="41"/>
        <end position="59"/>
    </location>
</feature>
<feature type="transmembrane region" description="Helical" evidence="8">
    <location>
        <begin position="12"/>
        <end position="29"/>
    </location>
</feature>
<dbReference type="InterPro" id="IPR036259">
    <property type="entry name" value="MFS_trans_sf"/>
</dbReference>
<dbReference type="EMBL" id="JAPMLT010000005">
    <property type="protein sequence ID" value="MCX7570661.1"/>
    <property type="molecule type" value="Genomic_DNA"/>
</dbReference>
<dbReference type="RefSeq" id="WP_267151909.1">
    <property type="nucleotide sequence ID" value="NZ_JAPMLT010000005.1"/>
</dbReference>
<feature type="domain" description="Major facilitator superfamily associated" evidence="9">
    <location>
        <begin position="6"/>
        <end position="131"/>
    </location>
</feature>
<comment type="subcellular location">
    <subcellularLocation>
        <location evidence="1">Cell inner membrane</location>
        <topology evidence="1">Multi-pass membrane protein</topology>
    </subcellularLocation>
</comment>
<name>A0ABT3X167_9BACL</name>
<evidence type="ECO:0000256" key="3">
    <source>
        <dbReference type="ARBA" id="ARBA00022475"/>
    </source>
</evidence>
<dbReference type="SUPFAM" id="SSF103473">
    <property type="entry name" value="MFS general substrate transporter"/>
    <property type="match status" value="1"/>
</dbReference>
<protein>
    <submittedName>
        <fullName evidence="10">MFS transporter</fullName>
    </submittedName>
</protein>
<dbReference type="InterPro" id="IPR024989">
    <property type="entry name" value="MFS_assoc_dom"/>
</dbReference>
<keyword evidence="5 8" id="KW-0812">Transmembrane</keyword>
<feature type="transmembrane region" description="Helical" evidence="8">
    <location>
        <begin position="71"/>
        <end position="104"/>
    </location>
</feature>
<evidence type="ECO:0000259" key="9">
    <source>
        <dbReference type="Pfam" id="PF12832"/>
    </source>
</evidence>
<dbReference type="Gene3D" id="1.20.1250.20">
    <property type="entry name" value="MFS general substrate transporter like domains"/>
    <property type="match status" value="1"/>
</dbReference>
<dbReference type="Pfam" id="PF12832">
    <property type="entry name" value="MFS_1_like"/>
    <property type="match status" value="1"/>
</dbReference>
<keyword evidence="6 8" id="KW-1133">Transmembrane helix</keyword>
<dbReference type="PANTHER" id="PTHR23522">
    <property type="entry name" value="BLL5896 PROTEIN"/>
    <property type="match status" value="1"/>
</dbReference>
<evidence type="ECO:0000256" key="2">
    <source>
        <dbReference type="ARBA" id="ARBA00022448"/>
    </source>
</evidence>
<accession>A0ABT3X167</accession>
<keyword evidence="11" id="KW-1185">Reference proteome</keyword>
<keyword evidence="7 8" id="KW-0472">Membrane</keyword>
<proteinExistence type="predicted"/>
<evidence type="ECO:0000256" key="6">
    <source>
        <dbReference type="ARBA" id="ARBA00022989"/>
    </source>
</evidence>
<evidence type="ECO:0000256" key="8">
    <source>
        <dbReference type="SAM" id="Phobius"/>
    </source>
</evidence>
<evidence type="ECO:0000313" key="11">
    <source>
        <dbReference type="Proteomes" id="UP001208017"/>
    </source>
</evidence>